<reference evidence="2" key="1">
    <citation type="submission" date="2018-07" db="EMBL/GenBank/DDBJ databases">
        <authorList>
            <person name="Kim H."/>
        </authorList>
    </citation>
    <scope>NUCLEOTIDE SEQUENCE [LARGE SCALE GENOMIC DNA]</scope>
    <source>
        <strain evidence="2">F02</strain>
    </source>
</reference>
<dbReference type="KEGG" id="hyf:DTO96_102381"/>
<proteinExistence type="predicted"/>
<dbReference type="OrthoDB" id="564699at2"/>
<dbReference type="AlphaFoldDB" id="A0A345DE38"/>
<protein>
    <submittedName>
        <fullName evidence="1">Uncharacterized protein</fullName>
    </submittedName>
</protein>
<keyword evidence="2" id="KW-1185">Reference proteome</keyword>
<name>A0A345DE38_9BURK</name>
<dbReference type="Proteomes" id="UP000252182">
    <property type="component" value="Chromosome"/>
</dbReference>
<evidence type="ECO:0000313" key="2">
    <source>
        <dbReference type="Proteomes" id="UP000252182"/>
    </source>
</evidence>
<accession>A0A345DE38</accession>
<dbReference type="EMBL" id="CP031124">
    <property type="protein sequence ID" value="AXF86626.1"/>
    <property type="molecule type" value="Genomic_DNA"/>
</dbReference>
<gene>
    <name evidence="1" type="ORF">DTO96_102381</name>
</gene>
<sequence>MSVRIPLVDVSGQTQELSAFDVIEVPMLLPVVYAQPVAGSATVTVSGCTVTAVGTATAASLSAASEHTSIRRIDYLVTTAATNAIASVRTTTAQCFRGAGTVGGFDFSVIASVATGASTSTTRGFFGLTNATAALTDVNPSTLVNMIGVGWDAGDANLSVMSNAGLVAAAKVGLGAAFPRPSVDRADAYKVRLFCVAGAAGISYEVTNLTSMTAVTGTLTANIPVASTTLSVNSYVSVGGTSSVIGLMFGGFVLKH</sequence>
<evidence type="ECO:0000313" key="1">
    <source>
        <dbReference type="EMBL" id="AXF86626.1"/>
    </source>
</evidence>
<dbReference type="RefSeq" id="WP_114563679.1">
    <property type="nucleotide sequence ID" value="NZ_CP031124.1"/>
</dbReference>
<organism evidence="1 2">
    <name type="scientific">Ephemeroptericola cinctiostellae</name>
    <dbReference type="NCBI Taxonomy" id="2268024"/>
    <lineage>
        <taxon>Bacteria</taxon>
        <taxon>Pseudomonadati</taxon>
        <taxon>Pseudomonadota</taxon>
        <taxon>Betaproteobacteria</taxon>
        <taxon>Burkholderiales</taxon>
        <taxon>Burkholderiaceae</taxon>
        <taxon>Ephemeroptericola</taxon>
    </lineage>
</organism>